<sequence length="77" mass="8729">MNQNCSDVLIHIDEEISDDYIHGLEREISCKDGVYSACVHENARHLMLVEFDPDDIRANELLNTVKNHGLHAELVGL</sequence>
<evidence type="ECO:0000313" key="3">
    <source>
        <dbReference type="Proteomes" id="UP000030856"/>
    </source>
</evidence>
<dbReference type="EMBL" id="MPNX01000018">
    <property type="protein sequence ID" value="OOY34278.1"/>
    <property type="molecule type" value="Genomic_DNA"/>
</dbReference>
<evidence type="ECO:0000313" key="4">
    <source>
        <dbReference type="Proteomes" id="UP000190962"/>
    </source>
</evidence>
<dbReference type="OrthoDB" id="5771502at2"/>
<evidence type="ECO:0000313" key="1">
    <source>
        <dbReference type="EMBL" id="KHF25013.1"/>
    </source>
</evidence>
<dbReference type="RefSeq" id="WP_043117241.1">
    <property type="nucleotide sequence ID" value="NZ_JRAA01000002.1"/>
</dbReference>
<dbReference type="eggNOG" id="ENOG5033HJ5">
    <property type="taxonomic scope" value="Bacteria"/>
</dbReference>
<proteinExistence type="predicted"/>
<dbReference type="GeneID" id="86992491"/>
<dbReference type="EMBL" id="JRAA01000002">
    <property type="protein sequence ID" value="KHF25013.1"/>
    <property type="molecule type" value="Genomic_DNA"/>
</dbReference>
<dbReference type="AlphaFoldDB" id="A0A0B0H478"/>
<comment type="caution">
    <text evidence="1">The sequence shown here is derived from an EMBL/GenBank/DDBJ whole genome shotgun (WGS) entry which is preliminary data.</text>
</comment>
<evidence type="ECO:0000313" key="2">
    <source>
        <dbReference type="EMBL" id="OOY34278.1"/>
    </source>
</evidence>
<name>A0A0B0H478_SOVGS</name>
<accession>A0A0B0H478</accession>
<dbReference type="STRING" id="2340.JV46_04690"/>
<dbReference type="Proteomes" id="UP000190962">
    <property type="component" value="Unassembled WGS sequence"/>
</dbReference>
<reference evidence="2 4" key="2">
    <citation type="submission" date="2016-11" db="EMBL/GenBank/DDBJ databases">
        <title>Mixed transmission modes and dynamic genome evolution in an obligate animal-bacterial symbiosis.</title>
        <authorList>
            <person name="Russell S.L."/>
            <person name="Corbett-Detig R.B."/>
            <person name="Cavanaugh C.M."/>
        </authorList>
    </citation>
    <scope>NUCLEOTIDE SEQUENCE [LARGE SCALE GENOMIC DNA]</scope>
    <source>
        <strain evidence="2">MA-KB16</strain>
    </source>
</reference>
<keyword evidence="2" id="KW-0808">Transferase</keyword>
<keyword evidence="2" id="KW-0012">Acyltransferase</keyword>
<organism evidence="1 3">
    <name type="scientific">Solemya velum gill symbiont</name>
    <dbReference type="NCBI Taxonomy" id="2340"/>
    <lineage>
        <taxon>Bacteria</taxon>
        <taxon>Pseudomonadati</taxon>
        <taxon>Pseudomonadota</taxon>
        <taxon>Gammaproteobacteria</taxon>
        <taxon>sulfur-oxidizing symbionts</taxon>
    </lineage>
</organism>
<gene>
    <name evidence="2" type="ORF">BOV88_10955</name>
    <name evidence="1" type="ORF">JV46_04690</name>
</gene>
<keyword evidence="3" id="KW-1185">Reference proteome</keyword>
<dbReference type="Proteomes" id="UP000030856">
    <property type="component" value="Unassembled WGS sequence"/>
</dbReference>
<dbReference type="GO" id="GO:0016746">
    <property type="term" value="F:acyltransferase activity"/>
    <property type="evidence" value="ECO:0007669"/>
    <property type="project" value="UniProtKB-KW"/>
</dbReference>
<protein>
    <submittedName>
        <fullName evidence="2">Acyl-ACP--UDP-N-acetylglucosamine O-acyltransferase</fullName>
    </submittedName>
</protein>
<reference evidence="1 3" key="1">
    <citation type="journal article" date="2014" name="BMC Genomics">
        <title>The genome of the intracellular bacterium of the coastal bivalve, Solemya velum: a blueprint for thriving in and out of symbiosis.</title>
        <authorList>
            <person name="Dmytrenko O."/>
            <person name="Russell S.L."/>
            <person name="Loo W.T."/>
            <person name="Fontanez K.M."/>
            <person name="Liao L."/>
            <person name="Roeselers G."/>
            <person name="Sharma R."/>
            <person name="Stewart F.J."/>
            <person name="Newton I.L."/>
            <person name="Woyke T."/>
            <person name="Wu D."/>
            <person name="Lang J.M."/>
            <person name="Eisen J.A."/>
            <person name="Cavanaugh C.M."/>
        </authorList>
    </citation>
    <scope>NUCLEOTIDE SEQUENCE [LARGE SCALE GENOMIC DNA]</scope>
    <source>
        <strain evidence="1 3">WH</strain>
    </source>
</reference>